<keyword evidence="3 8" id="KW-0812">Transmembrane</keyword>
<evidence type="ECO:0000256" key="9">
    <source>
        <dbReference type="SAM" id="SignalP"/>
    </source>
</evidence>
<keyword evidence="11" id="KW-1185">Reference proteome</keyword>
<dbReference type="InterPro" id="IPR022078">
    <property type="entry name" value="CD99L2"/>
</dbReference>
<reference evidence="10" key="1">
    <citation type="submission" date="2021-04" db="EMBL/GenBank/DDBJ databases">
        <authorList>
            <consortium name="Wellcome Sanger Institute Data Sharing"/>
        </authorList>
    </citation>
    <scope>NUCLEOTIDE SEQUENCE [LARGE SCALE GENOMIC DNA]</scope>
</reference>
<feature type="compositionally biased region" description="Acidic residues" evidence="7">
    <location>
        <begin position="106"/>
        <end position="127"/>
    </location>
</feature>
<dbReference type="InParanoid" id="A0A3Q1KAQ1"/>
<evidence type="ECO:0000256" key="8">
    <source>
        <dbReference type="SAM" id="Phobius"/>
    </source>
</evidence>
<feature type="compositionally biased region" description="Acidic residues" evidence="7">
    <location>
        <begin position="258"/>
        <end position="278"/>
    </location>
</feature>
<comment type="similarity">
    <text evidence="2">Belongs to the CD99 family.</text>
</comment>
<evidence type="ECO:0000256" key="6">
    <source>
        <dbReference type="ARBA" id="ARBA00023136"/>
    </source>
</evidence>
<organism evidence="10 11">
    <name type="scientific">Anabas testudineus</name>
    <name type="common">Climbing perch</name>
    <name type="synonym">Anthias testudineus</name>
    <dbReference type="NCBI Taxonomy" id="64144"/>
    <lineage>
        <taxon>Eukaryota</taxon>
        <taxon>Metazoa</taxon>
        <taxon>Chordata</taxon>
        <taxon>Craniata</taxon>
        <taxon>Vertebrata</taxon>
        <taxon>Euteleostomi</taxon>
        <taxon>Actinopterygii</taxon>
        <taxon>Neopterygii</taxon>
        <taxon>Teleostei</taxon>
        <taxon>Neoteleostei</taxon>
        <taxon>Acanthomorphata</taxon>
        <taxon>Anabantaria</taxon>
        <taxon>Anabantiformes</taxon>
        <taxon>Anabantoidei</taxon>
        <taxon>Anabantidae</taxon>
        <taxon>Anabas</taxon>
    </lineage>
</organism>
<feature type="region of interest" description="Disordered" evidence="7">
    <location>
        <begin position="18"/>
        <end position="387"/>
    </location>
</feature>
<dbReference type="OrthoDB" id="8447598at2759"/>
<dbReference type="GO" id="GO:0016020">
    <property type="term" value="C:membrane"/>
    <property type="evidence" value="ECO:0007669"/>
    <property type="project" value="UniProtKB-SubCell"/>
</dbReference>
<reference evidence="10" key="2">
    <citation type="submission" date="2025-08" db="UniProtKB">
        <authorList>
            <consortium name="Ensembl"/>
        </authorList>
    </citation>
    <scope>IDENTIFICATION</scope>
</reference>
<reference evidence="10" key="3">
    <citation type="submission" date="2025-09" db="UniProtKB">
        <authorList>
            <consortium name="Ensembl"/>
        </authorList>
    </citation>
    <scope>IDENTIFICATION</scope>
</reference>
<feature type="transmembrane region" description="Helical" evidence="8">
    <location>
        <begin position="391"/>
        <end position="412"/>
    </location>
</feature>
<evidence type="ECO:0000256" key="4">
    <source>
        <dbReference type="ARBA" id="ARBA00022729"/>
    </source>
</evidence>
<feature type="compositionally biased region" description="Polar residues" evidence="7">
    <location>
        <begin position="442"/>
        <end position="452"/>
    </location>
</feature>
<accession>A0A3Q1KAQ1</accession>
<dbReference type="OMA" id="AGYFTYQ"/>
<evidence type="ECO:0000313" key="10">
    <source>
        <dbReference type="Ensembl" id="ENSATEP00000030931.1"/>
    </source>
</evidence>
<dbReference type="GeneTree" id="ENSGT00940000177459"/>
<comment type="subcellular location">
    <subcellularLocation>
        <location evidence="1">Membrane</location>
        <topology evidence="1">Single-pass type I membrane protein</topology>
    </subcellularLocation>
</comment>
<evidence type="ECO:0000256" key="1">
    <source>
        <dbReference type="ARBA" id="ARBA00004479"/>
    </source>
</evidence>
<evidence type="ECO:0000256" key="7">
    <source>
        <dbReference type="SAM" id="MobiDB-lite"/>
    </source>
</evidence>
<feature type="region of interest" description="Disordered" evidence="7">
    <location>
        <begin position="423"/>
        <end position="452"/>
    </location>
</feature>
<feature type="chain" id="PRO_5018634476" evidence="9">
    <location>
        <begin position="21"/>
        <end position="452"/>
    </location>
</feature>
<dbReference type="Pfam" id="PF12301">
    <property type="entry name" value="CD99L2"/>
    <property type="match status" value="1"/>
</dbReference>
<dbReference type="AlphaFoldDB" id="A0A3Q1KAQ1"/>
<name>A0A3Q1KAQ1_ANATE</name>
<dbReference type="Ensembl" id="ENSATET00000031394.3">
    <property type="protein sequence ID" value="ENSATEP00000030931.1"/>
    <property type="gene ID" value="ENSATEG00000021355.3"/>
</dbReference>
<feature type="signal peptide" evidence="9">
    <location>
        <begin position="1"/>
        <end position="20"/>
    </location>
</feature>
<keyword evidence="5 8" id="KW-1133">Transmembrane helix</keyword>
<feature type="compositionally biased region" description="Acidic residues" evidence="7">
    <location>
        <begin position="148"/>
        <end position="198"/>
    </location>
</feature>
<gene>
    <name evidence="10" type="primary">AKT1S1</name>
</gene>
<sequence length="452" mass="46378">MMSYLWILLLGSLLASSAKAQDDVAPTEEAAGDPEPSAPEADTEPVLDGEQGADEETEQTAEEIPPDANEPEPAAEPAATSMTPSDDDAGLAAPAGDDVQPTPAADDVEPAAEDGDSEAEDTADGDTESLTPAADPEVEAATTKAPEADPEIGDPEIGDPEGGDPEGGDPEGGDAEGGDAEGGDAEVEQTTDITEVEEPSASTNAPPAPEESGPDDKPTPEPDQTAGDDVEEPTDAVDEFPDAIVPDSREDVKNPAPEDPEGGDAEVEQTTDNTEVEEPSASTIAPPAPEESGPDDKSSSEPDQTAGDDEEEPTDPTSNADVVDDYADLIVPNSREEVKNDAPEADGFNLEDALSELNPHPGKGRSVDLEAQATGTKEDDSPQAKASSGTLAGILCAIGVAAVGAVTGYFTYQRKQLCFKNRQEADPEAARKADAAEAQSDPQVLSNLLKSS</sequence>
<dbReference type="STRING" id="64144.ENSATEP00000030931"/>
<dbReference type="Proteomes" id="UP000265040">
    <property type="component" value="Chromosome 21"/>
</dbReference>
<evidence type="ECO:0000256" key="3">
    <source>
        <dbReference type="ARBA" id="ARBA00022692"/>
    </source>
</evidence>
<protein>
    <submittedName>
        <fullName evidence="10">Uncharacterized protein</fullName>
    </submittedName>
</protein>
<feature type="compositionally biased region" description="Basic and acidic residues" evidence="7">
    <location>
        <begin position="423"/>
        <end position="435"/>
    </location>
</feature>
<feature type="compositionally biased region" description="Acidic residues" evidence="7">
    <location>
        <begin position="41"/>
        <end position="65"/>
    </location>
</feature>
<evidence type="ECO:0000256" key="5">
    <source>
        <dbReference type="ARBA" id="ARBA00022989"/>
    </source>
</evidence>
<evidence type="ECO:0000313" key="11">
    <source>
        <dbReference type="Proteomes" id="UP000265040"/>
    </source>
</evidence>
<proteinExistence type="inferred from homology"/>
<feature type="compositionally biased region" description="Acidic residues" evidence="7">
    <location>
        <begin position="226"/>
        <end position="241"/>
    </location>
</feature>
<keyword evidence="6 8" id="KW-0472">Membrane</keyword>
<keyword evidence="4 9" id="KW-0732">Signal</keyword>
<evidence type="ECO:0000256" key="2">
    <source>
        <dbReference type="ARBA" id="ARBA00008763"/>
    </source>
</evidence>
<feature type="compositionally biased region" description="Low complexity" evidence="7">
    <location>
        <begin position="66"/>
        <end position="79"/>
    </location>
</feature>